<sequence>MCDGVGFSAAQRDAAVSLMCMLAPWGERAIGARPAGQSDITDEHFPIEFSVAFEDGEPEIRVLFEAQADQFVQAELWRAGWEVCDALRDGCGVSLDRLHQIADLFEPTDPACRYAMWHCVCFSKSGPPKFKVYLNPLAQGAEQAPRVVHEALVRLGFSAALGDVFNDAAVGELRFFSLDLSAREDARVKVYRVHSDSTRDQISAWLRCVPSYDDAFVDRFWQIIAGDTMRFSRFPVSTYISLDSRSSHPNAATIHFPVRSYANDDLDAYNRIRAFMGPEEMALYDQALTGFAKRSLSSGVGLQAYVAVRIHPGAQHTTVYLSPEAYEVAPVQKVVREGLRVVS</sequence>
<dbReference type="InterPro" id="IPR033964">
    <property type="entry name" value="ABBA"/>
</dbReference>
<dbReference type="GO" id="GO:0016765">
    <property type="term" value="F:transferase activity, transferring alkyl or aryl (other than methyl) groups"/>
    <property type="evidence" value="ECO:0007669"/>
    <property type="project" value="InterPro"/>
</dbReference>
<keyword evidence="1" id="KW-0808">Transferase</keyword>
<reference evidence="2 3" key="1">
    <citation type="submission" date="2014-12" db="EMBL/GenBank/DDBJ databases">
        <title>Genome assembly of Enhygromyxa salina DSM 15201.</title>
        <authorList>
            <person name="Sharma G."/>
            <person name="Subramanian S."/>
        </authorList>
    </citation>
    <scope>NUCLEOTIDE SEQUENCE [LARGE SCALE GENOMIC DNA]</scope>
    <source>
        <strain evidence="2 3">DSM 15201</strain>
    </source>
</reference>
<name>A0A0C1Z8H3_9BACT</name>
<comment type="caution">
    <text evidence="2">The sequence shown here is derived from an EMBL/GenBank/DDBJ whole genome shotgun (WGS) entry which is preliminary data.</text>
</comment>
<evidence type="ECO:0000313" key="3">
    <source>
        <dbReference type="Proteomes" id="UP000031599"/>
    </source>
</evidence>
<accession>A0A0C1Z8H3</accession>
<dbReference type="GO" id="GO:0009820">
    <property type="term" value="P:alkaloid metabolic process"/>
    <property type="evidence" value="ECO:0007669"/>
    <property type="project" value="InterPro"/>
</dbReference>
<proteinExistence type="predicted"/>
<organism evidence="2 3">
    <name type="scientific">Enhygromyxa salina</name>
    <dbReference type="NCBI Taxonomy" id="215803"/>
    <lineage>
        <taxon>Bacteria</taxon>
        <taxon>Pseudomonadati</taxon>
        <taxon>Myxococcota</taxon>
        <taxon>Polyangia</taxon>
        <taxon>Nannocystales</taxon>
        <taxon>Nannocystaceae</taxon>
        <taxon>Enhygromyxa</taxon>
    </lineage>
</organism>
<gene>
    <name evidence="2" type="ORF">DB30_07419</name>
</gene>
<dbReference type="EMBL" id="JMCC02000084">
    <property type="protein sequence ID" value="KIG13924.1"/>
    <property type="molecule type" value="Genomic_DNA"/>
</dbReference>
<evidence type="ECO:0000313" key="2">
    <source>
        <dbReference type="EMBL" id="KIG13924.1"/>
    </source>
</evidence>
<dbReference type="Pfam" id="PF11991">
    <property type="entry name" value="Trp_DMAT"/>
    <property type="match status" value="1"/>
</dbReference>
<dbReference type="InterPro" id="IPR017795">
    <property type="entry name" value="ABBA_NscD-like"/>
</dbReference>
<evidence type="ECO:0000256" key="1">
    <source>
        <dbReference type="ARBA" id="ARBA00022679"/>
    </source>
</evidence>
<protein>
    <recommendedName>
        <fullName evidence="4">Tryptophan dimethylallyltransferase</fullName>
    </recommendedName>
</protein>
<evidence type="ECO:0008006" key="4">
    <source>
        <dbReference type="Google" id="ProtNLM"/>
    </source>
</evidence>
<dbReference type="AlphaFoldDB" id="A0A0C1Z8H3"/>
<dbReference type="Proteomes" id="UP000031599">
    <property type="component" value="Unassembled WGS sequence"/>
</dbReference>
<dbReference type="SFLD" id="SFLDS00036">
    <property type="entry name" value="Aromatic_Prenyltransferase"/>
    <property type="match status" value="1"/>
</dbReference>
<dbReference type="SFLD" id="SFLDG01162">
    <property type="entry name" value="I"/>
    <property type="match status" value="1"/>
</dbReference>